<dbReference type="EMBL" id="AP010968">
    <property type="protein sequence ID" value="BAJ33281.1"/>
    <property type="molecule type" value="Genomic_DNA"/>
</dbReference>
<gene>
    <name evidence="2" type="ordered locus">KSE_75280</name>
</gene>
<organism evidence="2 3">
    <name type="scientific">Kitasatospora setae (strain ATCC 33774 / DSM 43861 / JCM 3304 / KCC A-0304 / NBRC 14216 / KM-6054)</name>
    <name type="common">Streptomyces setae</name>
    <dbReference type="NCBI Taxonomy" id="452652"/>
    <lineage>
        <taxon>Bacteria</taxon>
        <taxon>Bacillati</taxon>
        <taxon>Actinomycetota</taxon>
        <taxon>Actinomycetes</taxon>
        <taxon>Kitasatosporales</taxon>
        <taxon>Streptomycetaceae</taxon>
        <taxon>Kitasatospora</taxon>
    </lineage>
</organism>
<evidence type="ECO:0000313" key="3">
    <source>
        <dbReference type="Proteomes" id="UP000007076"/>
    </source>
</evidence>
<dbReference type="KEGG" id="ksk:KSE_75280"/>
<protein>
    <submittedName>
        <fullName evidence="2">Uncharacterized protein</fullName>
    </submittedName>
</protein>
<reference evidence="2 3" key="1">
    <citation type="journal article" date="2010" name="DNA Res.">
        <title>Genome sequence of Kitasatospora setae NBRC 14216T: an evolutionary snapshot of the family Streptomycetaceae.</title>
        <authorList>
            <person name="Ichikawa N."/>
            <person name="Oguchi A."/>
            <person name="Ikeda H."/>
            <person name="Ishikawa J."/>
            <person name="Kitani S."/>
            <person name="Watanabe Y."/>
            <person name="Nakamura S."/>
            <person name="Katano Y."/>
            <person name="Kishi E."/>
            <person name="Sasagawa M."/>
            <person name="Ankai A."/>
            <person name="Fukui S."/>
            <person name="Hashimoto Y."/>
            <person name="Kamata S."/>
            <person name="Otoguro M."/>
            <person name="Tanikawa S."/>
            <person name="Nihira T."/>
            <person name="Horinouchi S."/>
            <person name="Ohnishi Y."/>
            <person name="Hayakawa M."/>
            <person name="Kuzuyama T."/>
            <person name="Arisawa A."/>
            <person name="Nomoto F."/>
            <person name="Miura H."/>
            <person name="Takahashi Y."/>
            <person name="Fujita N."/>
        </authorList>
    </citation>
    <scope>NUCLEOTIDE SEQUENCE [LARGE SCALE GENOMIC DNA]</scope>
    <source>
        <strain evidence="3">ATCC 33774 / DSM 43861 / JCM 3304 / KCC A-0304 / NBRC 14216 / KM-6054</strain>
    </source>
</reference>
<evidence type="ECO:0000313" key="2">
    <source>
        <dbReference type="EMBL" id="BAJ33281.1"/>
    </source>
</evidence>
<feature type="region of interest" description="Disordered" evidence="1">
    <location>
        <begin position="104"/>
        <end position="126"/>
    </location>
</feature>
<evidence type="ECO:0000256" key="1">
    <source>
        <dbReference type="SAM" id="MobiDB-lite"/>
    </source>
</evidence>
<dbReference type="PATRIC" id="fig|452652.3.peg.7574"/>
<proteinExistence type="predicted"/>
<feature type="compositionally biased region" description="Basic and acidic residues" evidence="1">
    <location>
        <begin position="104"/>
        <end position="115"/>
    </location>
</feature>
<dbReference type="RefSeq" id="WP_014140572.1">
    <property type="nucleotide sequence ID" value="NC_016109.1"/>
</dbReference>
<dbReference type="Proteomes" id="UP000007076">
    <property type="component" value="Chromosome"/>
</dbReference>
<keyword evidence="3" id="KW-1185">Reference proteome</keyword>
<dbReference type="HOGENOM" id="CLU_1123376_0_0_11"/>
<dbReference type="STRING" id="452652.KSE_75280"/>
<sequence length="247" mass="26879">MDDPTRTTTGTPPWRERLRTLGEDFGGCTIDDVADGEGRPEAAAHFAGTALDGAEGLAVLLSSPWALHTPEQVGAVAAALEAVRYYAELAEDRLRDVLAAMERRGDVPPSRELDGPRGAPAPEPSLDTADRLFARLSAVPQQRPMPGTYAEALRLTAEQLADLVVPGSEIEIVEEPDHEQHQGYVQLQYRGEQWRLGFHVSEETWFLDDYPGDSPLVELDSVPGPAVHPVKLAETTRAMLAELTARP</sequence>
<name>E4NJY3_KITSK</name>
<accession>E4NJY3</accession>
<dbReference type="AlphaFoldDB" id="E4NJY3"/>